<organism evidence="3 4">
    <name type="scientific">Ktedonosporobacter rubrisoli</name>
    <dbReference type="NCBI Taxonomy" id="2509675"/>
    <lineage>
        <taxon>Bacteria</taxon>
        <taxon>Bacillati</taxon>
        <taxon>Chloroflexota</taxon>
        <taxon>Ktedonobacteria</taxon>
        <taxon>Ktedonobacterales</taxon>
        <taxon>Ktedonosporobacteraceae</taxon>
        <taxon>Ktedonosporobacter</taxon>
    </lineage>
</organism>
<dbReference type="EMBL" id="CP035758">
    <property type="protein sequence ID" value="QBD76554.1"/>
    <property type="molecule type" value="Genomic_DNA"/>
</dbReference>
<keyword evidence="4" id="KW-1185">Reference proteome</keyword>
<dbReference type="InterPro" id="IPR002560">
    <property type="entry name" value="Transposase_DDE"/>
</dbReference>
<dbReference type="Pfam" id="PF14690">
    <property type="entry name" value="Zn_ribbon_ISL3"/>
    <property type="match status" value="1"/>
</dbReference>
<evidence type="ECO:0000313" key="4">
    <source>
        <dbReference type="Proteomes" id="UP000290365"/>
    </source>
</evidence>
<dbReference type="AlphaFoldDB" id="A0A4P6JMT0"/>
<dbReference type="Proteomes" id="UP000290365">
    <property type="component" value="Chromosome"/>
</dbReference>
<dbReference type="PANTHER" id="PTHR33498">
    <property type="entry name" value="TRANSPOSASE FOR INSERTION SEQUENCE ELEMENT IS1557"/>
    <property type="match status" value="1"/>
</dbReference>
<dbReference type="NCBIfam" id="NF033550">
    <property type="entry name" value="transpos_ISL3"/>
    <property type="match status" value="1"/>
</dbReference>
<sequence length="560" mass="63837">MMEGVHPMASEAHPTLLPDSACLHLVCLQAFPRRITAVVATTFPQAQCPVCLHSSEKVHSRYTRLVADLPWMGWAVQLDLHTRRFFCQNPECSRRIFTERLPTVVAPYARRTNRLTDVFTLIGFALGGEAGKRLVAGMGLSSSPDTLLRLIERAPETAHATPRVLGVDDWSFRRGRKFGTILIDLEKRIPIELLPDREASSLAKWLQEHPGVEIISRDRGGSYADGATLGAPQAQQVADRWHILKNLGEALEGFFISKKSHLKAAMLDPTGVATNPSPLQESPMGNTRRLEEVSRERHQEKVEMYRKIHELHAKKVHQGIIAQLVGTSRQTVTRYIHMDQPPERRTPRRTRTHLLEPFKPYLIERWNDGCRNASELYREIVKRGYAASMSNVSRFLKNLRTTKGKPRGFKQVEPTPEAIATKKDAQVRRPPTALQVARWMSFTEEQRLDWQNAYLIRLCEADPIIAQTFSLIQDFATMLRERQGERLDTWLKQVESQEVAELKNFARGLQKDYDAVKAGLTLSWSQGPVEGHVHRLKLLKRQMYGKASFETLRKRVLQCS</sequence>
<feature type="compositionally biased region" description="Polar residues" evidence="1">
    <location>
        <begin position="272"/>
        <end position="285"/>
    </location>
</feature>
<feature type="region of interest" description="Disordered" evidence="1">
    <location>
        <begin position="271"/>
        <end position="291"/>
    </location>
</feature>
<gene>
    <name evidence="3" type="ORF">EPA93_11300</name>
</gene>
<feature type="domain" description="HTH IS21-type" evidence="2">
    <location>
        <begin position="303"/>
        <end position="366"/>
    </location>
</feature>
<dbReference type="InterPro" id="IPR047951">
    <property type="entry name" value="Transpos_ISL3"/>
</dbReference>
<evidence type="ECO:0000256" key="1">
    <source>
        <dbReference type="SAM" id="MobiDB-lite"/>
    </source>
</evidence>
<dbReference type="OrthoDB" id="287363at2"/>
<name>A0A4P6JMT0_KTERU</name>
<dbReference type="InterPro" id="IPR017894">
    <property type="entry name" value="HTH_IS21_transposase_type"/>
</dbReference>
<dbReference type="KEGG" id="kbs:EPA93_11300"/>
<dbReference type="RefSeq" id="WP_129887444.1">
    <property type="nucleotide sequence ID" value="NZ_CP035758.1"/>
</dbReference>
<evidence type="ECO:0000259" key="2">
    <source>
        <dbReference type="PROSITE" id="PS50531"/>
    </source>
</evidence>
<dbReference type="InterPro" id="IPR029261">
    <property type="entry name" value="Transposase_Znf"/>
</dbReference>
<dbReference type="PROSITE" id="PS50531">
    <property type="entry name" value="HTH_IS21"/>
    <property type="match status" value="1"/>
</dbReference>
<reference evidence="3 4" key="1">
    <citation type="submission" date="2019-01" db="EMBL/GenBank/DDBJ databases">
        <title>Ktedonosporobacter rubrisoli SCAWS-G2.</title>
        <authorList>
            <person name="Huang Y."/>
            <person name="Yan B."/>
        </authorList>
    </citation>
    <scope>NUCLEOTIDE SEQUENCE [LARGE SCALE GENOMIC DNA]</scope>
    <source>
        <strain evidence="3 4">SCAWS-G2</strain>
    </source>
</reference>
<dbReference type="Pfam" id="PF01610">
    <property type="entry name" value="DDE_Tnp_ISL3"/>
    <property type="match status" value="2"/>
</dbReference>
<proteinExistence type="predicted"/>
<accession>A0A4P6JMT0</accession>
<protein>
    <submittedName>
        <fullName evidence="3">ISL3 family transposase</fullName>
    </submittedName>
</protein>
<dbReference type="PANTHER" id="PTHR33498:SF1">
    <property type="entry name" value="TRANSPOSASE FOR INSERTION SEQUENCE ELEMENT IS1557"/>
    <property type="match status" value="1"/>
</dbReference>
<evidence type="ECO:0000313" key="3">
    <source>
        <dbReference type="EMBL" id="QBD76554.1"/>
    </source>
</evidence>